<feature type="compositionally biased region" description="Low complexity" evidence="1">
    <location>
        <begin position="95"/>
        <end position="111"/>
    </location>
</feature>
<dbReference type="Pfam" id="PF14223">
    <property type="entry name" value="Retrotran_gag_2"/>
    <property type="match status" value="1"/>
</dbReference>
<feature type="region of interest" description="Disordered" evidence="1">
    <location>
        <begin position="93"/>
        <end position="121"/>
    </location>
</feature>
<dbReference type="Proteomes" id="UP000233837">
    <property type="component" value="Unassembled WGS sequence"/>
</dbReference>
<dbReference type="AlphaFoldDB" id="A0A2I0X5U9"/>
<gene>
    <name evidence="2" type="ORF">MA16_Dca006674</name>
</gene>
<evidence type="ECO:0008006" key="4">
    <source>
        <dbReference type="Google" id="ProtNLM"/>
    </source>
</evidence>
<dbReference type="EMBL" id="KZ502134">
    <property type="protein sequence ID" value="PKU83273.1"/>
    <property type="molecule type" value="Genomic_DNA"/>
</dbReference>
<keyword evidence="3" id="KW-1185">Reference proteome</keyword>
<reference evidence="2 3" key="2">
    <citation type="journal article" date="2017" name="Nature">
        <title>The Apostasia genome and the evolution of orchids.</title>
        <authorList>
            <person name="Zhang G.Q."/>
            <person name="Liu K.W."/>
            <person name="Li Z."/>
            <person name="Lohaus R."/>
            <person name="Hsiao Y.Y."/>
            <person name="Niu S.C."/>
            <person name="Wang J.Y."/>
            <person name="Lin Y.C."/>
            <person name="Xu Q."/>
            <person name="Chen L.J."/>
            <person name="Yoshida K."/>
            <person name="Fujiwara S."/>
            <person name="Wang Z.W."/>
            <person name="Zhang Y.Q."/>
            <person name="Mitsuda N."/>
            <person name="Wang M."/>
            <person name="Liu G.H."/>
            <person name="Pecoraro L."/>
            <person name="Huang H.X."/>
            <person name="Xiao X.J."/>
            <person name="Lin M."/>
            <person name="Wu X.Y."/>
            <person name="Wu W.L."/>
            <person name="Chen Y.Y."/>
            <person name="Chang S.B."/>
            <person name="Sakamoto S."/>
            <person name="Ohme-Takagi M."/>
            <person name="Yagi M."/>
            <person name="Zeng S.J."/>
            <person name="Shen C.Y."/>
            <person name="Yeh C.M."/>
            <person name="Luo Y.B."/>
            <person name="Tsai W.C."/>
            <person name="Van de Peer Y."/>
            <person name="Liu Z.J."/>
        </authorList>
    </citation>
    <scope>NUCLEOTIDE SEQUENCE [LARGE SCALE GENOMIC DNA]</scope>
    <source>
        <tissue evidence="2">The whole plant</tissue>
    </source>
</reference>
<dbReference type="PANTHER" id="PTHR47481">
    <property type="match status" value="1"/>
</dbReference>
<proteinExistence type="predicted"/>
<protein>
    <recommendedName>
        <fullName evidence="4">Retrovirus-related Pol polyprotein from transposon TNT 1-94</fullName>
    </recommendedName>
</protein>
<sequence>MSQYLIAIKSLVDAVAAIGYPLDSEEVIFYTLNGLPPKYQAFKTAIRTNLQPLSFDDLYTLLFSEEINLLQETTKELQNLHLTDPSIALTTYRISNHGRNSSNRGRSSSRFSHTKNDKPPN</sequence>
<organism evidence="2 3">
    <name type="scientific">Dendrobium catenatum</name>
    <dbReference type="NCBI Taxonomy" id="906689"/>
    <lineage>
        <taxon>Eukaryota</taxon>
        <taxon>Viridiplantae</taxon>
        <taxon>Streptophyta</taxon>
        <taxon>Embryophyta</taxon>
        <taxon>Tracheophyta</taxon>
        <taxon>Spermatophyta</taxon>
        <taxon>Magnoliopsida</taxon>
        <taxon>Liliopsida</taxon>
        <taxon>Asparagales</taxon>
        <taxon>Orchidaceae</taxon>
        <taxon>Epidendroideae</taxon>
        <taxon>Malaxideae</taxon>
        <taxon>Dendrobiinae</taxon>
        <taxon>Dendrobium</taxon>
    </lineage>
</organism>
<name>A0A2I0X5U9_9ASPA</name>
<reference evidence="2 3" key="1">
    <citation type="journal article" date="2016" name="Sci. Rep.">
        <title>The Dendrobium catenatum Lindl. genome sequence provides insights into polysaccharide synthase, floral development and adaptive evolution.</title>
        <authorList>
            <person name="Zhang G.Q."/>
            <person name="Xu Q."/>
            <person name="Bian C."/>
            <person name="Tsai W.C."/>
            <person name="Yeh C.M."/>
            <person name="Liu K.W."/>
            <person name="Yoshida K."/>
            <person name="Zhang L.S."/>
            <person name="Chang S.B."/>
            <person name="Chen F."/>
            <person name="Shi Y."/>
            <person name="Su Y.Y."/>
            <person name="Zhang Y.Q."/>
            <person name="Chen L.J."/>
            <person name="Yin Y."/>
            <person name="Lin M."/>
            <person name="Huang H."/>
            <person name="Deng H."/>
            <person name="Wang Z.W."/>
            <person name="Zhu S.L."/>
            <person name="Zhao X."/>
            <person name="Deng C."/>
            <person name="Niu S.C."/>
            <person name="Huang J."/>
            <person name="Wang M."/>
            <person name="Liu G.H."/>
            <person name="Yang H.J."/>
            <person name="Xiao X.J."/>
            <person name="Hsiao Y.Y."/>
            <person name="Wu W.L."/>
            <person name="Chen Y.Y."/>
            <person name="Mitsuda N."/>
            <person name="Ohme-Takagi M."/>
            <person name="Luo Y.B."/>
            <person name="Van de Peer Y."/>
            <person name="Liu Z.J."/>
        </authorList>
    </citation>
    <scope>NUCLEOTIDE SEQUENCE [LARGE SCALE GENOMIC DNA]</scope>
    <source>
        <tissue evidence="2">The whole plant</tissue>
    </source>
</reference>
<evidence type="ECO:0000313" key="2">
    <source>
        <dbReference type="EMBL" id="PKU83273.1"/>
    </source>
</evidence>
<dbReference type="PANTHER" id="PTHR47481:SF31">
    <property type="entry name" value="OS01G0873500 PROTEIN"/>
    <property type="match status" value="1"/>
</dbReference>
<accession>A0A2I0X5U9</accession>
<evidence type="ECO:0000256" key="1">
    <source>
        <dbReference type="SAM" id="MobiDB-lite"/>
    </source>
</evidence>
<evidence type="ECO:0000313" key="3">
    <source>
        <dbReference type="Proteomes" id="UP000233837"/>
    </source>
</evidence>